<organism evidence="1 2">
    <name type="scientific">Thelephora ganbajun</name>
    <name type="common">Ganba fungus</name>
    <dbReference type="NCBI Taxonomy" id="370292"/>
    <lineage>
        <taxon>Eukaryota</taxon>
        <taxon>Fungi</taxon>
        <taxon>Dikarya</taxon>
        <taxon>Basidiomycota</taxon>
        <taxon>Agaricomycotina</taxon>
        <taxon>Agaricomycetes</taxon>
        <taxon>Thelephorales</taxon>
        <taxon>Thelephoraceae</taxon>
        <taxon>Thelephora</taxon>
    </lineage>
</organism>
<gene>
    <name evidence="1" type="ORF">BDM02DRAFT_3192893</name>
</gene>
<evidence type="ECO:0000313" key="2">
    <source>
        <dbReference type="Proteomes" id="UP000886501"/>
    </source>
</evidence>
<reference evidence="1" key="2">
    <citation type="journal article" date="2020" name="Nat. Commun.">
        <title>Large-scale genome sequencing of mycorrhizal fungi provides insights into the early evolution of symbiotic traits.</title>
        <authorList>
            <person name="Miyauchi S."/>
            <person name="Kiss E."/>
            <person name="Kuo A."/>
            <person name="Drula E."/>
            <person name="Kohler A."/>
            <person name="Sanchez-Garcia M."/>
            <person name="Morin E."/>
            <person name="Andreopoulos B."/>
            <person name="Barry K.W."/>
            <person name="Bonito G."/>
            <person name="Buee M."/>
            <person name="Carver A."/>
            <person name="Chen C."/>
            <person name="Cichocki N."/>
            <person name="Clum A."/>
            <person name="Culley D."/>
            <person name="Crous P.W."/>
            <person name="Fauchery L."/>
            <person name="Girlanda M."/>
            <person name="Hayes R.D."/>
            <person name="Keri Z."/>
            <person name="LaButti K."/>
            <person name="Lipzen A."/>
            <person name="Lombard V."/>
            <person name="Magnuson J."/>
            <person name="Maillard F."/>
            <person name="Murat C."/>
            <person name="Nolan M."/>
            <person name="Ohm R.A."/>
            <person name="Pangilinan J."/>
            <person name="Pereira M.F."/>
            <person name="Perotto S."/>
            <person name="Peter M."/>
            <person name="Pfister S."/>
            <person name="Riley R."/>
            <person name="Sitrit Y."/>
            <person name="Stielow J.B."/>
            <person name="Szollosi G."/>
            <person name="Zifcakova L."/>
            <person name="Stursova M."/>
            <person name="Spatafora J.W."/>
            <person name="Tedersoo L."/>
            <person name="Vaario L.M."/>
            <person name="Yamada A."/>
            <person name="Yan M."/>
            <person name="Wang P."/>
            <person name="Xu J."/>
            <person name="Bruns T."/>
            <person name="Baldrian P."/>
            <person name="Vilgalys R."/>
            <person name="Dunand C."/>
            <person name="Henrissat B."/>
            <person name="Grigoriev I.V."/>
            <person name="Hibbett D."/>
            <person name="Nagy L.G."/>
            <person name="Martin F.M."/>
        </authorList>
    </citation>
    <scope>NUCLEOTIDE SEQUENCE</scope>
    <source>
        <strain evidence="1">P2</strain>
    </source>
</reference>
<reference evidence="1" key="1">
    <citation type="submission" date="2019-10" db="EMBL/GenBank/DDBJ databases">
        <authorList>
            <consortium name="DOE Joint Genome Institute"/>
            <person name="Kuo A."/>
            <person name="Miyauchi S."/>
            <person name="Kiss E."/>
            <person name="Drula E."/>
            <person name="Kohler A."/>
            <person name="Sanchez-Garcia M."/>
            <person name="Andreopoulos B."/>
            <person name="Barry K.W."/>
            <person name="Bonito G."/>
            <person name="Buee M."/>
            <person name="Carver A."/>
            <person name="Chen C."/>
            <person name="Cichocki N."/>
            <person name="Clum A."/>
            <person name="Culley D."/>
            <person name="Crous P.W."/>
            <person name="Fauchery L."/>
            <person name="Girlanda M."/>
            <person name="Hayes R."/>
            <person name="Keri Z."/>
            <person name="Labutti K."/>
            <person name="Lipzen A."/>
            <person name="Lombard V."/>
            <person name="Magnuson J."/>
            <person name="Maillard F."/>
            <person name="Morin E."/>
            <person name="Murat C."/>
            <person name="Nolan M."/>
            <person name="Ohm R."/>
            <person name="Pangilinan J."/>
            <person name="Pereira M."/>
            <person name="Perotto S."/>
            <person name="Peter M."/>
            <person name="Riley R."/>
            <person name="Sitrit Y."/>
            <person name="Stielow B."/>
            <person name="Szollosi G."/>
            <person name="Zifcakova L."/>
            <person name="Stursova M."/>
            <person name="Spatafora J.W."/>
            <person name="Tedersoo L."/>
            <person name="Vaario L.-M."/>
            <person name="Yamada A."/>
            <person name="Yan M."/>
            <person name="Wang P."/>
            <person name="Xu J."/>
            <person name="Bruns T."/>
            <person name="Baldrian P."/>
            <person name="Vilgalys R."/>
            <person name="Henrissat B."/>
            <person name="Grigoriev I.V."/>
            <person name="Hibbett D."/>
            <person name="Nagy L.G."/>
            <person name="Martin F.M."/>
        </authorList>
    </citation>
    <scope>NUCLEOTIDE SEQUENCE</scope>
    <source>
        <strain evidence="1">P2</strain>
    </source>
</reference>
<evidence type="ECO:0000313" key="1">
    <source>
        <dbReference type="EMBL" id="KAF9642635.1"/>
    </source>
</evidence>
<protein>
    <submittedName>
        <fullName evidence="1">Uncharacterized protein</fullName>
    </submittedName>
</protein>
<dbReference type="Proteomes" id="UP000886501">
    <property type="component" value="Unassembled WGS sequence"/>
</dbReference>
<accession>A0ACB6YYU4</accession>
<keyword evidence="2" id="KW-1185">Reference proteome</keyword>
<proteinExistence type="predicted"/>
<dbReference type="EMBL" id="MU118395">
    <property type="protein sequence ID" value="KAF9642635.1"/>
    <property type="molecule type" value="Genomic_DNA"/>
</dbReference>
<sequence>MPHHSTSVVSLGWLPGRHSWGTPIFYSPTAFWNTPLSSFLFGPQSSLREEGRQVESKGGWARRGCVREDREMGEMQVQMMELELEREVEELLRIGGEGEVASMDMGEAATLGLRSDFQDLVDRLDPVNTTAPLFPHSF</sequence>
<name>A0ACB6YYU4_THEGA</name>
<comment type="caution">
    <text evidence="1">The sequence shown here is derived from an EMBL/GenBank/DDBJ whole genome shotgun (WGS) entry which is preliminary data.</text>
</comment>